<dbReference type="GO" id="GO:0000976">
    <property type="term" value="F:transcription cis-regulatory region binding"/>
    <property type="evidence" value="ECO:0007669"/>
    <property type="project" value="InterPro"/>
</dbReference>
<sequence>MDSAVGSDRTLGALLDPPPPSTSTCPDTVSPQRTNKRPLKDSKRAEQNRKAQQAFRQRKEERIHQLECKAVVLEQTQRHLALLTRENRVLRDYIVSKAKRNNEPVPDLDELITKAPVAIQLPPLSSLYCENSFLGFTDYKRDHSQPGSSVS</sequence>
<feature type="compositionally biased region" description="Low complexity" evidence="9">
    <location>
        <begin position="22"/>
        <end position="31"/>
    </location>
</feature>
<keyword evidence="6" id="KW-0804">Transcription</keyword>
<feature type="compositionally biased region" description="Basic and acidic residues" evidence="9">
    <location>
        <begin position="38"/>
        <end position="49"/>
    </location>
</feature>
<evidence type="ECO:0000259" key="10">
    <source>
        <dbReference type="PROSITE" id="PS00036"/>
    </source>
</evidence>
<evidence type="ECO:0000256" key="2">
    <source>
        <dbReference type="ARBA" id="ARBA00004123"/>
    </source>
</evidence>
<dbReference type="PROSITE" id="PS00036">
    <property type="entry name" value="BZIP_BASIC"/>
    <property type="match status" value="1"/>
</dbReference>
<dbReference type="CDD" id="cd14688">
    <property type="entry name" value="bZIP_YAP"/>
    <property type="match status" value="1"/>
</dbReference>
<dbReference type="PANTHER" id="PTHR40621">
    <property type="entry name" value="TRANSCRIPTION FACTOR KAPC-RELATED"/>
    <property type="match status" value="1"/>
</dbReference>
<dbReference type="EMBL" id="LXFE01000343">
    <property type="protein sequence ID" value="OLL25637.1"/>
    <property type="molecule type" value="Genomic_DNA"/>
</dbReference>
<dbReference type="Pfam" id="PF00170">
    <property type="entry name" value="bZIP_1"/>
    <property type="match status" value="1"/>
</dbReference>
<comment type="subcellular location">
    <subcellularLocation>
        <location evidence="2">Nucleus</location>
    </subcellularLocation>
</comment>
<dbReference type="GO" id="GO:0090575">
    <property type="term" value="C:RNA polymerase II transcription regulator complex"/>
    <property type="evidence" value="ECO:0007669"/>
    <property type="project" value="TreeGrafter"/>
</dbReference>
<dbReference type="SMART" id="SM00338">
    <property type="entry name" value="BRLZ"/>
    <property type="match status" value="1"/>
</dbReference>
<dbReference type="SUPFAM" id="SSF57959">
    <property type="entry name" value="Leucine zipper domain"/>
    <property type="match status" value="1"/>
</dbReference>
<dbReference type="InterPro" id="IPR046347">
    <property type="entry name" value="bZIP_sf"/>
</dbReference>
<dbReference type="InterPro" id="IPR050936">
    <property type="entry name" value="AP-1-like"/>
</dbReference>
<evidence type="ECO:0000256" key="3">
    <source>
        <dbReference type="ARBA" id="ARBA00007163"/>
    </source>
</evidence>
<dbReference type="GO" id="GO:0001228">
    <property type="term" value="F:DNA-binding transcription activator activity, RNA polymerase II-specific"/>
    <property type="evidence" value="ECO:0007669"/>
    <property type="project" value="TreeGrafter"/>
</dbReference>
<protein>
    <recommendedName>
        <fullName evidence="8">Putative transcription factor kapC</fullName>
    </recommendedName>
</protein>
<evidence type="ECO:0000256" key="8">
    <source>
        <dbReference type="ARBA" id="ARBA00044067"/>
    </source>
</evidence>
<evidence type="ECO:0000256" key="1">
    <source>
        <dbReference type="ARBA" id="ARBA00004049"/>
    </source>
</evidence>
<dbReference type="InterPro" id="IPR004827">
    <property type="entry name" value="bZIP"/>
</dbReference>
<evidence type="ECO:0000256" key="5">
    <source>
        <dbReference type="ARBA" id="ARBA00023125"/>
    </source>
</evidence>
<dbReference type="PANTHER" id="PTHR40621:SF11">
    <property type="entry name" value="TRANSCRIPTION FACTOR KAPC-RELATED"/>
    <property type="match status" value="1"/>
</dbReference>
<dbReference type="OrthoDB" id="2593073at2759"/>
<keyword evidence="4" id="KW-0805">Transcription regulation</keyword>
<evidence type="ECO:0000256" key="4">
    <source>
        <dbReference type="ARBA" id="ARBA00023015"/>
    </source>
</evidence>
<evidence type="ECO:0000313" key="11">
    <source>
        <dbReference type="EMBL" id="OLL25637.1"/>
    </source>
</evidence>
<dbReference type="AlphaFoldDB" id="A0A1U7LSJ9"/>
<proteinExistence type="inferred from homology"/>
<name>A0A1U7LSJ9_NEOID</name>
<keyword evidence="12" id="KW-1185">Reference proteome</keyword>
<keyword evidence="5" id="KW-0238">DNA-binding</keyword>
<evidence type="ECO:0000256" key="9">
    <source>
        <dbReference type="SAM" id="MobiDB-lite"/>
    </source>
</evidence>
<feature type="domain" description="BZIP" evidence="10">
    <location>
        <begin position="43"/>
        <end position="58"/>
    </location>
</feature>
<comment type="caution">
    <text evidence="11">The sequence shown here is derived from an EMBL/GenBank/DDBJ whole genome shotgun (WGS) entry which is preliminary data.</text>
</comment>
<accession>A0A1U7LSJ9</accession>
<evidence type="ECO:0000256" key="6">
    <source>
        <dbReference type="ARBA" id="ARBA00023163"/>
    </source>
</evidence>
<evidence type="ECO:0000313" key="12">
    <source>
        <dbReference type="Proteomes" id="UP000186594"/>
    </source>
</evidence>
<gene>
    <name evidence="11" type="ORF">NEOLI_001619</name>
</gene>
<reference evidence="11 12" key="1">
    <citation type="submission" date="2016-04" db="EMBL/GenBank/DDBJ databases">
        <title>Evolutionary innovation and constraint leading to complex multicellularity in the Ascomycota.</title>
        <authorList>
            <person name="Cisse O."/>
            <person name="Nguyen A."/>
            <person name="Hewitt D.A."/>
            <person name="Jedd G."/>
            <person name="Stajich J.E."/>
        </authorList>
    </citation>
    <scope>NUCLEOTIDE SEQUENCE [LARGE SCALE GENOMIC DNA]</scope>
    <source>
        <strain evidence="11 12">DAH-3</strain>
    </source>
</reference>
<keyword evidence="7" id="KW-0539">Nucleus</keyword>
<dbReference type="Proteomes" id="UP000186594">
    <property type="component" value="Unassembled WGS sequence"/>
</dbReference>
<feature type="region of interest" description="Disordered" evidence="9">
    <location>
        <begin position="1"/>
        <end position="59"/>
    </location>
</feature>
<comment type="function">
    <text evidence="1">Putative transcription factor.</text>
</comment>
<evidence type="ECO:0000256" key="7">
    <source>
        <dbReference type="ARBA" id="ARBA00023242"/>
    </source>
</evidence>
<dbReference type="Gene3D" id="1.20.5.170">
    <property type="match status" value="1"/>
</dbReference>
<comment type="similarity">
    <text evidence="3">Belongs to the bZIP family.</text>
</comment>
<organism evidence="11 12">
    <name type="scientific">Neolecta irregularis (strain DAH-3)</name>
    <dbReference type="NCBI Taxonomy" id="1198029"/>
    <lineage>
        <taxon>Eukaryota</taxon>
        <taxon>Fungi</taxon>
        <taxon>Dikarya</taxon>
        <taxon>Ascomycota</taxon>
        <taxon>Taphrinomycotina</taxon>
        <taxon>Neolectales</taxon>
        <taxon>Neolectaceae</taxon>
        <taxon>Neolecta</taxon>
    </lineage>
</organism>